<evidence type="ECO:0000313" key="1">
    <source>
        <dbReference type="EMBL" id="CAD0306217.1"/>
    </source>
</evidence>
<organism evidence="1">
    <name type="scientific">Xanthomonas hortorum pv. pelargonii</name>
    <dbReference type="NCBI Taxonomy" id="453602"/>
    <lineage>
        <taxon>Bacteria</taxon>
        <taxon>Pseudomonadati</taxon>
        <taxon>Pseudomonadota</taxon>
        <taxon>Gammaproteobacteria</taxon>
        <taxon>Lysobacterales</taxon>
        <taxon>Lysobacteraceae</taxon>
        <taxon>Xanthomonas</taxon>
    </lineage>
</organism>
<name>A0A6V7BXB3_9XANT</name>
<dbReference type="EMBL" id="LR828261">
    <property type="protein sequence ID" value="CAD0306212.1"/>
    <property type="molecule type" value="Genomic_DNA"/>
</dbReference>
<proteinExistence type="predicted"/>
<dbReference type="AlphaFoldDB" id="A0A6V7BXB3"/>
<protein>
    <submittedName>
        <fullName evidence="1">Uncharacterized protein</fullName>
    </submittedName>
</protein>
<accession>A0A6V7BXB3</accession>
<dbReference type="EMBL" id="LR828261">
    <property type="protein sequence ID" value="CAD0306217.1"/>
    <property type="molecule type" value="Genomic_DNA"/>
</dbReference>
<gene>
    <name evidence="1" type="ORF">CFBP2533_06950</name>
</gene>
<reference evidence="1" key="1">
    <citation type="submission" date="2020-07" db="EMBL/GenBank/DDBJ databases">
        <authorList>
            <person name="Pothier F. J."/>
        </authorList>
    </citation>
    <scope>NUCLEOTIDE SEQUENCE</scope>
    <source>
        <strain evidence="1">CFBP 2533</strain>
    </source>
</reference>
<sequence length="43" mass="4815">MDLGLIRRGNALQACRQLGTLLEAQLLMPCLFDALNELSLQDR</sequence>
<dbReference type="RefSeq" id="WP_256627518.1">
    <property type="nucleotide sequence ID" value="NZ_CP098604.1"/>
</dbReference>